<evidence type="ECO:0000313" key="9">
    <source>
        <dbReference type="Proteomes" id="UP001635816"/>
    </source>
</evidence>
<dbReference type="EMBL" id="JBKBDD010000003">
    <property type="protein sequence ID" value="MFN6543555.1"/>
    <property type="molecule type" value="Genomic_DNA"/>
</dbReference>
<feature type="region of interest" description="Disordered" evidence="7">
    <location>
        <begin position="399"/>
        <end position="422"/>
    </location>
</feature>
<dbReference type="NCBIfam" id="NF045542">
    <property type="entry name" value="Clp_rel_HeadMat"/>
    <property type="match status" value="1"/>
</dbReference>
<dbReference type="InterPro" id="IPR012106">
    <property type="entry name" value="Phage_Mu_Gp1"/>
</dbReference>
<keyword evidence="5" id="KW-0720">Serine protease</keyword>
<dbReference type="InterPro" id="IPR023562">
    <property type="entry name" value="ClpP/TepA"/>
</dbReference>
<dbReference type="Proteomes" id="UP001635816">
    <property type="component" value="Unassembled WGS sequence"/>
</dbReference>
<name>A0ABW9L7A4_9MYCO</name>
<evidence type="ECO:0000256" key="6">
    <source>
        <dbReference type="RuleBase" id="RU003567"/>
    </source>
</evidence>
<evidence type="ECO:0000256" key="7">
    <source>
        <dbReference type="SAM" id="MobiDB-lite"/>
    </source>
</evidence>
<feature type="region of interest" description="Disordered" evidence="7">
    <location>
        <begin position="270"/>
        <end position="293"/>
    </location>
</feature>
<dbReference type="PANTHER" id="PTHR10381">
    <property type="entry name" value="ATP-DEPENDENT CLP PROTEASE PROTEOLYTIC SUBUNIT"/>
    <property type="match status" value="1"/>
</dbReference>
<feature type="region of interest" description="Disordered" evidence="7">
    <location>
        <begin position="216"/>
        <end position="244"/>
    </location>
</feature>
<proteinExistence type="inferred from homology"/>
<organism evidence="8 9">
    <name type="scientific">Mycolicibacterium nivoides</name>
    <dbReference type="NCBI Taxonomy" id="2487344"/>
    <lineage>
        <taxon>Bacteria</taxon>
        <taxon>Bacillati</taxon>
        <taxon>Actinomycetota</taxon>
        <taxon>Actinomycetes</taxon>
        <taxon>Mycobacteriales</taxon>
        <taxon>Mycobacteriaceae</taxon>
        <taxon>Mycolicibacterium</taxon>
    </lineage>
</organism>
<dbReference type="Pfam" id="PF10123">
    <property type="entry name" value="Mu-like_Pro"/>
    <property type="match status" value="1"/>
</dbReference>
<keyword evidence="3 8" id="KW-0645">Protease</keyword>
<sequence length="422" mass="43983">MADSKRQWYKLVAAKADGDKDTKRTTLHIYDVIGADLFFGGVDVNELVHEIEALDDDAELDVRINSPGGAAWDGLTLANAIMRHPGKTTTHVDGLAASAASLIALAGDDVVISKYGQMMLHNARGGLYSATAEELIDAGKTLQKLNGSMAEFYADRAGGESTEWARAMKRETWYSAEEAKAAGLATEIDESGKREEVEAAAAASIAKASAMFKYPGRQAAPSPSARVEDGSTDPAPKEEAKVPAISKKVAERLGLAEDATEEDVLAKLGEIDTDGGDGDGGAATGGDTTPTADQIDAGQVAELAAAAAKLGLSVIDPGTLAEMQRNSSLGAKAHAQMETQRITAAVDAAISLGKITPARKEHFVSLMRADEVGTTQLLAGIPAYTAVPMNELGHALEPQAFAGGDQGGDVTESPTYKAWSVE</sequence>
<comment type="similarity">
    <text evidence="1 6">Belongs to the peptidase S14 family.</text>
</comment>
<keyword evidence="2" id="KW-0963">Cytoplasm</keyword>
<dbReference type="Gene3D" id="3.90.226.10">
    <property type="entry name" value="2-enoyl-CoA Hydratase, Chain A, domain 1"/>
    <property type="match status" value="1"/>
</dbReference>
<evidence type="ECO:0000256" key="1">
    <source>
        <dbReference type="ARBA" id="ARBA00007039"/>
    </source>
</evidence>
<dbReference type="CDD" id="cd07016">
    <property type="entry name" value="S14_ClpP_1"/>
    <property type="match status" value="1"/>
</dbReference>
<keyword evidence="4 8" id="KW-0378">Hydrolase</keyword>
<dbReference type="SUPFAM" id="SSF52096">
    <property type="entry name" value="ClpP/crotonase"/>
    <property type="match status" value="1"/>
</dbReference>
<dbReference type="RefSeq" id="WP_409543109.1">
    <property type="nucleotide sequence ID" value="NZ_JBKBDD010000003.1"/>
</dbReference>
<dbReference type="InterPro" id="IPR001907">
    <property type="entry name" value="ClpP"/>
</dbReference>
<evidence type="ECO:0000256" key="5">
    <source>
        <dbReference type="ARBA" id="ARBA00022825"/>
    </source>
</evidence>
<evidence type="ECO:0000256" key="2">
    <source>
        <dbReference type="ARBA" id="ARBA00022490"/>
    </source>
</evidence>
<dbReference type="GO" id="GO:0008233">
    <property type="term" value="F:peptidase activity"/>
    <property type="evidence" value="ECO:0007669"/>
    <property type="project" value="UniProtKB-KW"/>
</dbReference>
<protein>
    <recommendedName>
        <fullName evidence="6">ATP-dependent Clp protease proteolytic subunit</fullName>
    </recommendedName>
</protein>
<comment type="caution">
    <text evidence="8">The sequence shown here is derived from an EMBL/GenBank/DDBJ whole genome shotgun (WGS) entry which is preliminary data.</text>
</comment>
<reference evidence="8 9" key="1">
    <citation type="submission" date="2024-12" db="EMBL/GenBank/DDBJ databases">
        <title>The coexistence of Mycolicibacterium septicum and Mycolicibacterium nivoides in clinical samples.</title>
        <authorList>
            <person name="Wang C."/>
            <person name="Feng Y."/>
            <person name="Zong Z."/>
        </authorList>
    </citation>
    <scope>NUCLEOTIDE SEQUENCE [LARGE SCALE GENOMIC DNA]</scope>
    <source>
        <strain evidence="8 9">120309</strain>
    </source>
</reference>
<dbReference type="InterPro" id="IPR029045">
    <property type="entry name" value="ClpP/crotonase-like_dom_sf"/>
</dbReference>
<gene>
    <name evidence="8" type="ORF">ACK4CT_10225</name>
</gene>
<dbReference type="Pfam" id="PF00574">
    <property type="entry name" value="CLP_protease"/>
    <property type="match status" value="1"/>
</dbReference>
<dbReference type="PANTHER" id="PTHR10381:SF70">
    <property type="entry name" value="ATP-DEPENDENT CLP PROTEASE PROTEOLYTIC SUBUNIT"/>
    <property type="match status" value="1"/>
</dbReference>
<evidence type="ECO:0000256" key="3">
    <source>
        <dbReference type="ARBA" id="ARBA00022670"/>
    </source>
</evidence>
<evidence type="ECO:0000256" key="4">
    <source>
        <dbReference type="ARBA" id="ARBA00022801"/>
    </source>
</evidence>
<dbReference type="PRINTS" id="PR00127">
    <property type="entry name" value="CLPPROTEASEP"/>
</dbReference>
<evidence type="ECO:0000313" key="8">
    <source>
        <dbReference type="EMBL" id="MFN6543555.1"/>
    </source>
</evidence>
<accession>A0ABW9L7A4</accession>
<dbReference type="GO" id="GO:0006508">
    <property type="term" value="P:proteolysis"/>
    <property type="evidence" value="ECO:0007669"/>
    <property type="project" value="UniProtKB-KW"/>
</dbReference>
<keyword evidence="9" id="KW-1185">Reference proteome</keyword>